<keyword evidence="2" id="KW-1185">Reference proteome</keyword>
<accession>A0A3M7QLS2</accession>
<gene>
    <name evidence="1" type="ORF">BpHYR1_029941</name>
</gene>
<dbReference type="AlphaFoldDB" id="A0A3M7QLS2"/>
<sequence length="142" mass="16493">MKNIKDVKLHMAKLARLVMSANIFVQSFKTNNLRVSRNKFIKLLSLTSGVFSNGFKFTFKFAYLSNQLNPAATTTTNINKQFYLLPFSETLGTVRYSKHTHYKFSLLFPSSQLCSFFNPQKYKALFHSDSHLRHIYPNKNLI</sequence>
<dbReference type="EMBL" id="REGN01005746">
    <property type="protein sequence ID" value="RNA12219.1"/>
    <property type="molecule type" value="Genomic_DNA"/>
</dbReference>
<name>A0A3M7QLS2_BRAPC</name>
<evidence type="ECO:0000313" key="2">
    <source>
        <dbReference type="Proteomes" id="UP000276133"/>
    </source>
</evidence>
<comment type="caution">
    <text evidence="1">The sequence shown here is derived from an EMBL/GenBank/DDBJ whole genome shotgun (WGS) entry which is preliminary data.</text>
</comment>
<proteinExistence type="predicted"/>
<organism evidence="1 2">
    <name type="scientific">Brachionus plicatilis</name>
    <name type="common">Marine rotifer</name>
    <name type="synonym">Brachionus muelleri</name>
    <dbReference type="NCBI Taxonomy" id="10195"/>
    <lineage>
        <taxon>Eukaryota</taxon>
        <taxon>Metazoa</taxon>
        <taxon>Spiralia</taxon>
        <taxon>Gnathifera</taxon>
        <taxon>Rotifera</taxon>
        <taxon>Eurotatoria</taxon>
        <taxon>Monogononta</taxon>
        <taxon>Pseudotrocha</taxon>
        <taxon>Ploima</taxon>
        <taxon>Brachionidae</taxon>
        <taxon>Brachionus</taxon>
    </lineage>
</organism>
<dbReference type="Proteomes" id="UP000276133">
    <property type="component" value="Unassembled WGS sequence"/>
</dbReference>
<evidence type="ECO:0000313" key="1">
    <source>
        <dbReference type="EMBL" id="RNA12219.1"/>
    </source>
</evidence>
<protein>
    <submittedName>
        <fullName evidence="1">Uncharacterized protein</fullName>
    </submittedName>
</protein>
<reference evidence="1 2" key="1">
    <citation type="journal article" date="2018" name="Sci. Rep.">
        <title>Genomic signatures of local adaptation to the degree of environmental predictability in rotifers.</title>
        <authorList>
            <person name="Franch-Gras L."/>
            <person name="Hahn C."/>
            <person name="Garcia-Roger E.M."/>
            <person name="Carmona M.J."/>
            <person name="Serra M."/>
            <person name="Gomez A."/>
        </authorList>
    </citation>
    <scope>NUCLEOTIDE SEQUENCE [LARGE SCALE GENOMIC DNA]</scope>
    <source>
        <strain evidence="1">HYR1</strain>
    </source>
</reference>